<dbReference type="EMBL" id="FOQG01000013">
    <property type="protein sequence ID" value="SFI79576.1"/>
    <property type="molecule type" value="Genomic_DNA"/>
</dbReference>
<evidence type="ECO:0000313" key="1">
    <source>
        <dbReference type="EMBL" id="SFI79576.1"/>
    </source>
</evidence>
<organism evidence="1 2">
    <name type="scientific">Nocardioides psychrotolerans</name>
    <dbReference type="NCBI Taxonomy" id="1005945"/>
    <lineage>
        <taxon>Bacteria</taxon>
        <taxon>Bacillati</taxon>
        <taxon>Actinomycetota</taxon>
        <taxon>Actinomycetes</taxon>
        <taxon>Propionibacteriales</taxon>
        <taxon>Nocardioidaceae</taxon>
        <taxon>Nocardioides</taxon>
    </lineage>
</organism>
<name>A0A1I3L4P1_9ACTN</name>
<gene>
    <name evidence="1" type="ORF">SAMN05216561_11322</name>
</gene>
<dbReference type="OrthoDB" id="4426339at2"/>
<dbReference type="STRING" id="1005945.SAMN05216561_11322"/>
<dbReference type="AlphaFoldDB" id="A0A1I3L4P1"/>
<dbReference type="Gene3D" id="3.40.50.720">
    <property type="entry name" value="NAD(P)-binding Rossmann-like Domain"/>
    <property type="match status" value="1"/>
</dbReference>
<protein>
    <recommendedName>
        <fullName evidence="3">Bacteriocin biosynthesis cyclodehydratase domain-containing protein</fullName>
    </recommendedName>
</protein>
<evidence type="ECO:0000313" key="2">
    <source>
        <dbReference type="Proteomes" id="UP000198649"/>
    </source>
</evidence>
<dbReference type="Proteomes" id="UP000198649">
    <property type="component" value="Unassembled WGS sequence"/>
</dbReference>
<accession>A0A1I3L4P1</accession>
<evidence type="ECO:0008006" key="3">
    <source>
        <dbReference type="Google" id="ProtNLM"/>
    </source>
</evidence>
<proteinExistence type="predicted"/>
<reference evidence="1 2" key="1">
    <citation type="submission" date="2016-10" db="EMBL/GenBank/DDBJ databases">
        <authorList>
            <person name="de Groot N.N."/>
        </authorList>
    </citation>
    <scope>NUCLEOTIDE SEQUENCE [LARGE SCALE GENOMIC DNA]</scope>
    <source>
        <strain evidence="1 2">CGMCC 1.11156</strain>
    </source>
</reference>
<sequence length="295" mass="31239">MALLPSFAGLPEQPALRPGISVTRHDDHHLQVGVDPPQRVVVPDVPAVRRLLDALAGATALPGPDEQTWPVLRRLWEAGLLVDARSVAASITHGPAAAVRAAWAQFGLGAGDRLGARAAARVRVAAEDDARADVSRLLRASGVQVVEEGAADVWLIVHDGEVPRASVDDLVREGVAHLLVSGALGSVVIGPFVLPGVTACLRCVDAHRAETDPRRALVVEQVVSRPPAAVRDPALHALALAWATRDLLRFVEGDQPSTWSASFDLGPVAAPERRAWTRHPHCGCSWDETLVSQAG</sequence>
<dbReference type="RefSeq" id="WP_091115024.1">
    <property type="nucleotide sequence ID" value="NZ_BKAF01000016.1"/>
</dbReference>
<keyword evidence="2" id="KW-1185">Reference proteome</keyword>